<sequence length="275" mass="28805">MNWKNTIVTASVTAALLMGSLTTAALTGQVSAAAADQSKVEVIWGVNLRTSPTSSGKVIRMVSKGETLTVLEQSGSDWYKIKDASNRTGYISSSSKYTQAISGGSTTGNTGTTSGSSGSGSSQGSTSQGSVAVEKVIAAGMKYMGTPYKYASDRDSTATFDCSSFVRRAFIDGLGITLPADSRQQGDYVKKKGTVTTNWKNLKRGDLMYFMSYKGTSASAYSGVNKSRATITHTGIYLGNGKILHTYSNAGGGVTVSDIAGKHWESRFLFGGSAL</sequence>
<dbReference type="InterPro" id="IPR051202">
    <property type="entry name" value="Peptidase_C40"/>
</dbReference>
<dbReference type="SMART" id="SM00287">
    <property type="entry name" value="SH3b"/>
    <property type="match status" value="1"/>
</dbReference>
<dbReference type="Pfam" id="PF00877">
    <property type="entry name" value="NLPC_P60"/>
    <property type="match status" value="1"/>
</dbReference>
<proteinExistence type="inferred from homology"/>
<dbReference type="RefSeq" id="WP_090918423.1">
    <property type="nucleotide sequence ID" value="NZ_FMVM01000005.1"/>
</dbReference>
<comment type="similarity">
    <text evidence="1">Belongs to the peptidase C40 family.</text>
</comment>
<dbReference type="SUPFAM" id="SSF50044">
    <property type="entry name" value="SH3-domain"/>
    <property type="match status" value="1"/>
</dbReference>
<evidence type="ECO:0000256" key="1">
    <source>
        <dbReference type="ARBA" id="ARBA00007074"/>
    </source>
</evidence>
<dbReference type="EMBL" id="FMVM01000005">
    <property type="protein sequence ID" value="SCY51518.1"/>
    <property type="molecule type" value="Genomic_DNA"/>
</dbReference>
<dbReference type="Gene3D" id="2.30.30.40">
    <property type="entry name" value="SH3 Domains"/>
    <property type="match status" value="1"/>
</dbReference>
<evidence type="ECO:0000313" key="9">
    <source>
        <dbReference type="EMBL" id="SCY51518.1"/>
    </source>
</evidence>
<evidence type="ECO:0000259" key="7">
    <source>
        <dbReference type="PROSITE" id="PS51781"/>
    </source>
</evidence>
<dbReference type="PROSITE" id="PS51935">
    <property type="entry name" value="NLPC_P60"/>
    <property type="match status" value="1"/>
</dbReference>
<evidence type="ECO:0000313" key="10">
    <source>
        <dbReference type="Proteomes" id="UP000198538"/>
    </source>
</evidence>
<keyword evidence="4" id="KW-0788">Thiol protease</keyword>
<feature type="domain" description="SH3b" evidence="7">
    <location>
        <begin position="35"/>
        <end position="100"/>
    </location>
</feature>
<evidence type="ECO:0000259" key="8">
    <source>
        <dbReference type="PROSITE" id="PS51935"/>
    </source>
</evidence>
<feature type="region of interest" description="Disordered" evidence="5">
    <location>
        <begin position="101"/>
        <end position="128"/>
    </location>
</feature>
<dbReference type="Proteomes" id="UP000198538">
    <property type="component" value="Unassembled WGS sequence"/>
</dbReference>
<keyword evidence="2" id="KW-0645">Protease</keyword>
<dbReference type="InterPro" id="IPR036028">
    <property type="entry name" value="SH3-like_dom_sf"/>
</dbReference>
<reference evidence="10" key="1">
    <citation type="submission" date="2016-10" db="EMBL/GenBank/DDBJ databases">
        <authorList>
            <person name="Varghese N."/>
            <person name="Submissions S."/>
        </authorList>
    </citation>
    <scope>NUCLEOTIDE SEQUENCE [LARGE SCALE GENOMIC DNA]</scope>
    <source>
        <strain evidence="10">BL9</strain>
    </source>
</reference>
<accession>A0A1G5GLF7</accession>
<dbReference type="InterPro" id="IPR038765">
    <property type="entry name" value="Papain-like_cys_pep_sf"/>
</dbReference>
<keyword evidence="6" id="KW-0732">Signal</keyword>
<dbReference type="PROSITE" id="PS51781">
    <property type="entry name" value="SH3B"/>
    <property type="match status" value="1"/>
</dbReference>
<feature type="domain" description="NlpC/P60" evidence="8">
    <location>
        <begin position="130"/>
        <end position="275"/>
    </location>
</feature>
<dbReference type="STRING" id="582692.SAMN05720606_105295"/>
<dbReference type="SUPFAM" id="SSF54001">
    <property type="entry name" value="Cysteine proteinases"/>
    <property type="match status" value="1"/>
</dbReference>
<dbReference type="PANTHER" id="PTHR47053">
    <property type="entry name" value="MUREIN DD-ENDOPEPTIDASE MEPH-RELATED"/>
    <property type="match status" value="1"/>
</dbReference>
<feature type="signal peptide" evidence="6">
    <location>
        <begin position="1"/>
        <end position="25"/>
    </location>
</feature>
<dbReference type="PANTHER" id="PTHR47053:SF1">
    <property type="entry name" value="MUREIN DD-ENDOPEPTIDASE MEPH-RELATED"/>
    <property type="match status" value="1"/>
</dbReference>
<feature type="compositionally biased region" description="Low complexity" evidence="5">
    <location>
        <begin position="102"/>
        <end position="128"/>
    </location>
</feature>
<dbReference type="InterPro" id="IPR000064">
    <property type="entry name" value="NLP_P60_dom"/>
</dbReference>
<dbReference type="InterPro" id="IPR003646">
    <property type="entry name" value="SH3-like_bac-type"/>
</dbReference>
<gene>
    <name evidence="9" type="ORF">SAMN05720606_105295</name>
</gene>
<evidence type="ECO:0000256" key="2">
    <source>
        <dbReference type="ARBA" id="ARBA00022670"/>
    </source>
</evidence>
<name>A0A1G5GLF7_9BACL</name>
<dbReference type="Pfam" id="PF08239">
    <property type="entry name" value="SH3_3"/>
    <property type="match status" value="1"/>
</dbReference>
<evidence type="ECO:0000256" key="5">
    <source>
        <dbReference type="SAM" id="MobiDB-lite"/>
    </source>
</evidence>
<dbReference type="GO" id="GO:0008234">
    <property type="term" value="F:cysteine-type peptidase activity"/>
    <property type="evidence" value="ECO:0007669"/>
    <property type="project" value="UniProtKB-KW"/>
</dbReference>
<feature type="chain" id="PRO_5039294844" evidence="6">
    <location>
        <begin position="26"/>
        <end position="275"/>
    </location>
</feature>
<dbReference type="GO" id="GO:0006508">
    <property type="term" value="P:proteolysis"/>
    <property type="evidence" value="ECO:0007669"/>
    <property type="project" value="UniProtKB-KW"/>
</dbReference>
<protein>
    <submittedName>
        <fullName evidence="9">Cell wall-associated hydrolase, NlpC family</fullName>
    </submittedName>
</protein>
<organism evidence="9 10">
    <name type="scientific">Paenibacillus polysaccharolyticus</name>
    <dbReference type="NCBI Taxonomy" id="582692"/>
    <lineage>
        <taxon>Bacteria</taxon>
        <taxon>Bacillati</taxon>
        <taxon>Bacillota</taxon>
        <taxon>Bacilli</taxon>
        <taxon>Bacillales</taxon>
        <taxon>Paenibacillaceae</taxon>
        <taxon>Paenibacillus</taxon>
    </lineage>
</organism>
<evidence type="ECO:0000256" key="6">
    <source>
        <dbReference type="SAM" id="SignalP"/>
    </source>
</evidence>
<keyword evidence="10" id="KW-1185">Reference proteome</keyword>
<dbReference type="AlphaFoldDB" id="A0A1G5GLF7"/>
<keyword evidence="3 9" id="KW-0378">Hydrolase</keyword>
<evidence type="ECO:0000256" key="3">
    <source>
        <dbReference type="ARBA" id="ARBA00022801"/>
    </source>
</evidence>
<evidence type="ECO:0000256" key="4">
    <source>
        <dbReference type="ARBA" id="ARBA00022807"/>
    </source>
</evidence>
<dbReference type="Gene3D" id="3.90.1720.10">
    <property type="entry name" value="endopeptidase domain like (from Nostoc punctiforme)"/>
    <property type="match status" value="1"/>
</dbReference>